<evidence type="ECO:0000313" key="4">
    <source>
        <dbReference type="Proteomes" id="UP001186944"/>
    </source>
</evidence>
<dbReference type="Pfam" id="PF13927">
    <property type="entry name" value="Ig_3"/>
    <property type="match status" value="1"/>
</dbReference>
<keyword evidence="4" id="KW-1185">Reference proteome</keyword>
<dbReference type="InterPro" id="IPR036179">
    <property type="entry name" value="Ig-like_dom_sf"/>
</dbReference>
<dbReference type="InterPro" id="IPR029030">
    <property type="entry name" value="Caspase-like_dom_sf"/>
</dbReference>
<dbReference type="InterPro" id="IPR052039">
    <property type="entry name" value="Caspase-related_regulators"/>
</dbReference>
<dbReference type="GO" id="GO:0004197">
    <property type="term" value="F:cysteine-type endopeptidase activity"/>
    <property type="evidence" value="ECO:0007669"/>
    <property type="project" value="InterPro"/>
</dbReference>
<dbReference type="SMART" id="SM00408">
    <property type="entry name" value="IGc2"/>
    <property type="match status" value="2"/>
</dbReference>
<evidence type="ECO:0008006" key="5">
    <source>
        <dbReference type="Google" id="ProtNLM"/>
    </source>
</evidence>
<dbReference type="InterPro" id="IPR013783">
    <property type="entry name" value="Ig-like_fold"/>
</dbReference>
<dbReference type="SUPFAM" id="SSF52129">
    <property type="entry name" value="Caspase-like"/>
    <property type="match status" value="1"/>
</dbReference>
<dbReference type="Gene3D" id="3.40.50.1460">
    <property type="match status" value="1"/>
</dbReference>
<feature type="domain" description="Caspase family p20" evidence="1">
    <location>
        <begin position="335"/>
        <end position="463"/>
    </location>
</feature>
<dbReference type="GO" id="GO:0006508">
    <property type="term" value="P:proteolysis"/>
    <property type="evidence" value="ECO:0007669"/>
    <property type="project" value="InterPro"/>
</dbReference>
<comment type="caution">
    <text evidence="3">The sequence shown here is derived from an EMBL/GenBank/DDBJ whole genome shotgun (WGS) entry which is preliminary data.</text>
</comment>
<protein>
    <recommendedName>
        <fullName evidence="5">Mucosa-associated lymphoid tissue lymphoma translocation protein 1</fullName>
    </recommendedName>
</protein>
<dbReference type="PROSITE" id="PS50208">
    <property type="entry name" value="CASPASE_P20"/>
    <property type="match status" value="1"/>
</dbReference>
<accession>A0AA88Y1I7</accession>
<feature type="domain" description="Ig-like" evidence="2">
    <location>
        <begin position="239"/>
        <end position="304"/>
    </location>
</feature>
<dbReference type="CDD" id="cd00096">
    <property type="entry name" value="Ig"/>
    <property type="match status" value="1"/>
</dbReference>
<dbReference type="PANTHER" id="PTHR22576">
    <property type="entry name" value="MUCOSA ASSOCIATED LYMPHOID TISSUE LYMPHOMA TRANSLOCATION PROTEIN 1/PARACASPASE"/>
    <property type="match status" value="1"/>
</dbReference>
<dbReference type="SUPFAM" id="SSF48726">
    <property type="entry name" value="Immunoglobulin"/>
    <property type="match status" value="2"/>
</dbReference>
<dbReference type="EMBL" id="VSWD01000007">
    <property type="protein sequence ID" value="KAK3096620.1"/>
    <property type="molecule type" value="Genomic_DNA"/>
</dbReference>
<dbReference type="PROSITE" id="PS50835">
    <property type="entry name" value="IG_LIKE"/>
    <property type="match status" value="2"/>
</dbReference>
<sequence>MRLKYDKSRPIYELPGSILQDIQAYLELTKGTQKWRAFYEAAESIGDRYSLSHLEAENQGISSKPSNLVKELNSRGLIIEELVRILDAIGEEPIQKRLRNEEPLVIHSITDDLSVPIGESVYLEVSAEGFPYPKYQWFRRKDQDLEFVIGGVFGTLQIRFVTLEDSGIYLCGIRRYPDEKFVFSREIDVTVIHQEREIEENDEENVPERACEVSLITDELSKFHFDEQSETKCLEFSDDNITYHPVSQSKRIGESCSFLCKADSSKPLSFQWFKDGEMIPAATDNVFNINKIDAASPGKYQCKVLCTESRRECLSYVAELDVHNLLSIETIYTPRDKVALLIGNWDYSALSSLGQIPMQDIATLTEHFKLLDFKVISLINLTMTEMKNIVREFVQLIGEGVYSVFYFCGHGIDHNGSSLLIPVDVPEGFLPYHCINVNEVIHEIQMANPDLAVMILDVCRTGRHYPPGQTIPFSQPTLKHRGNTVFLYATSEGLESYQIKGEENGVLVKHLKRFLNSSKPVLGVFQDVLEDFHLNPDKSKGKQIPQIKTTLMEPRRSLADRINYNGHTTTFILRCQQWGRFASKDSDPPRIRPIQIKELGLRIKVTCKMEFCNVLRISWDDPKGTERIVIKKCTFDGFPSEELNLRFLIEYEDKVIEPEEKKEKTKTYVVDGIYLGFPLASALWLWKREAVEQSEDETE</sequence>
<dbReference type="Pfam" id="PF00656">
    <property type="entry name" value="Peptidase_C14"/>
    <property type="match status" value="1"/>
</dbReference>
<evidence type="ECO:0000259" key="2">
    <source>
        <dbReference type="PROSITE" id="PS50835"/>
    </source>
</evidence>
<dbReference type="PANTHER" id="PTHR22576:SF37">
    <property type="entry name" value="MUCOSA-ASSOCIATED LYMPHOID TISSUE LYMPHOMA TRANSLOCATION PROTEIN 1"/>
    <property type="match status" value="1"/>
</dbReference>
<evidence type="ECO:0000259" key="1">
    <source>
        <dbReference type="PROSITE" id="PS50208"/>
    </source>
</evidence>
<reference evidence="3" key="1">
    <citation type="submission" date="2019-08" db="EMBL/GenBank/DDBJ databases">
        <title>The improved chromosome-level genome for the pearl oyster Pinctada fucata martensii using PacBio sequencing and Hi-C.</title>
        <authorList>
            <person name="Zheng Z."/>
        </authorList>
    </citation>
    <scope>NUCLEOTIDE SEQUENCE</scope>
    <source>
        <strain evidence="3">ZZ-2019</strain>
        <tissue evidence="3">Adductor muscle</tissue>
    </source>
</reference>
<dbReference type="InterPro" id="IPR007110">
    <property type="entry name" value="Ig-like_dom"/>
</dbReference>
<gene>
    <name evidence="3" type="ORF">FSP39_001759</name>
</gene>
<dbReference type="SMART" id="SM00409">
    <property type="entry name" value="IG"/>
    <property type="match status" value="2"/>
</dbReference>
<dbReference type="AlphaFoldDB" id="A0AA88Y1I7"/>
<dbReference type="InterPro" id="IPR001309">
    <property type="entry name" value="Pept_C14_p20"/>
</dbReference>
<dbReference type="Pfam" id="PF13895">
    <property type="entry name" value="Ig_2"/>
    <property type="match status" value="1"/>
</dbReference>
<evidence type="ECO:0000313" key="3">
    <source>
        <dbReference type="EMBL" id="KAK3096620.1"/>
    </source>
</evidence>
<dbReference type="InterPro" id="IPR011600">
    <property type="entry name" value="Pept_C14_caspase"/>
</dbReference>
<feature type="domain" description="Ig-like" evidence="2">
    <location>
        <begin position="103"/>
        <end position="190"/>
    </location>
</feature>
<dbReference type="Gene3D" id="2.60.40.10">
    <property type="entry name" value="Immunoglobulins"/>
    <property type="match status" value="2"/>
</dbReference>
<proteinExistence type="predicted"/>
<dbReference type="Proteomes" id="UP001186944">
    <property type="component" value="Unassembled WGS sequence"/>
</dbReference>
<name>A0AA88Y1I7_PINIB</name>
<organism evidence="3 4">
    <name type="scientific">Pinctada imbricata</name>
    <name type="common">Atlantic pearl-oyster</name>
    <name type="synonym">Pinctada martensii</name>
    <dbReference type="NCBI Taxonomy" id="66713"/>
    <lineage>
        <taxon>Eukaryota</taxon>
        <taxon>Metazoa</taxon>
        <taxon>Spiralia</taxon>
        <taxon>Lophotrochozoa</taxon>
        <taxon>Mollusca</taxon>
        <taxon>Bivalvia</taxon>
        <taxon>Autobranchia</taxon>
        <taxon>Pteriomorphia</taxon>
        <taxon>Pterioida</taxon>
        <taxon>Pterioidea</taxon>
        <taxon>Pteriidae</taxon>
        <taxon>Pinctada</taxon>
    </lineage>
</organism>
<dbReference type="InterPro" id="IPR003599">
    <property type="entry name" value="Ig_sub"/>
</dbReference>
<dbReference type="InterPro" id="IPR003598">
    <property type="entry name" value="Ig_sub2"/>
</dbReference>